<feature type="region of interest" description="Disordered" evidence="1">
    <location>
        <begin position="1"/>
        <end position="25"/>
    </location>
</feature>
<feature type="compositionally biased region" description="Basic and acidic residues" evidence="1">
    <location>
        <begin position="155"/>
        <end position="164"/>
    </location>
</feature>
<sequence>MRMPSPLAPPHQVGLQPGSHFRTKGNERRKGLVGMTDLLHATLIRTMNDVLCLLEIFMELARIIAGGAGTPSLAHPFRYLLEDTAHTSMVSTSLASSVDSSGVGLAASSMISDPGHRHRHHRRVPSETSLAAQPQKPGPHQEVNWVQPPPCSPPRDPEGPEPGRGKPWRGRHNRAARFIAAGLDAAQQWPAHPAPPPPALLSARPTWPGYQPRCRSGYQPP</sequence>
<organism evidence="2 3">
    <name type="scientific">Paratrimastix pyriformis</name>
    <dbReference type="NCBI Taxonomy" id="342808"/>
    <lineage>
        <taxon>Eukaryota</taxon>
        <taxon>Metamonada</taxon>
        <taxon>Preaxostyla</taxon>
        <taxon>Paratrimastigidae</taxon>
        <taxon>Paratrimastix</taxon>
    </lineage>
</organism>
<evidence type="ECO:0000256" key="1">
    <source>
        <dbReference type="SAM" id="MobiDB-lite"/>
    </source>
</evidence>
<evidence type="ECO:0000313" key="2">
    <source>
        <dbReference type="EMBL" id="KAJ4454135.1"/>
    </source>
</evidence>
<comment type="caution">
    <text evidence="2">The sequence shown here is derived from an EMBL/GenBank/DDBJ whole genome shotgun (WGS) entry which is preliminary data.</text>
</comment>
<feature type="region of interest" description="Disordered" evidence="1">
    <location>
        <begin position="106"/>
        <end position="221"/>
    </location>
</feature>
<protein>
    <submittedName>
        <fullName evidence="2">Uncharacterized protein</fullName>
    </submittedName>
</protein>
<dbReference type="EMBL" id="JAPMOS010000182">
    <property type="protein sequence ID" value="KAJ4454135.1"/>
    <property type="molecule type" value="Genomic_DNA"/>
</dbReference>
<accession>A0ABQ8U471</accession>
<name>A0ABQ8U471_9EUKA</name>
<feature type="compositionally biased region" description="Basic residues" evidence="1">
    <location>
        <begin position="166"/>
        <end position="175"/>
    </location>
</feature>
<dbReference type="Proteomes" id="UP001141327">
    <property type="component" value="Unassembled WGS sequence"/>
</dbReference>
<reference evidence="2" key="1">
    <citation type="journal article" date="2022" name="bioRxiv">
        <title>Genomics of Preaxostyla Flagellates Illuminates Evolutionary Transitions and the Path Towards Mitochondrial Loss.</title>
        <authorList>
            <person name="Novak L.V.F."/>
            <person name="Treitli S.C."/>
            <person name="Pyrih J."/>
            <person name="Halakuc P."/>
            <person name="Pipaliya S.V."/>
            <person name="Vacek V."/>
            <person name="Brzon O."/>
            <person name="Soukal P."/>
            <person name="Eme L."/>
            <person name="Dacks J.B."/>
            <person name="Karnkowska A."/>
            <person name="Elias M."/>
            <person name="Hampl V."/>
        </authorList>
    </citation>
    <scope>NUCLEOTIDE SEQUENCE</scope>
    <source>
        <strain evidence="2">RCP-MX</strain>
    </source>
</reference>
<proteinExistence type="predicted"/>
<keyword evidence="3" id="KW-1185">Reference proteome</keyword>
<evidence type="ECO:0000313" key="3">
    <source>
        <dbReference type="Proteomes" id="UP001141327"/>
    </source>
</evidence>
<gene>
    <name evidence="2" type="ORF">PAPYR_11229</name>
</gene>